<gene>
    <name evidence="1" type="ORF">CPELLU_LOCUS7521</name>
</gene>
<name>A0A9N9CQN4_9GLOM</name>
<proteinExistence type="predicted"/>
<reference evidence="1" key="1">
    <citation type="submission" date="2021-06" db="EMBL/GenBank/DDBJ databases">
        <authorList>
            <person name="Kallberg Y."/>
            <person name="Tangrot J."/>
            <person name="Rosling A."/>
        </authorList>
    </citation>
    <scope>NUCLEOTIDE SEQUENCE</scope>
    <source>
        <strain evidence="1">FL966</strain>
    </source>
</reference>
<evidence type="ECO:0000313" key="1">
    <source>
        <dbReference type="EMBL" id="CAG8612447.1"/>
    </source>
</evidence>
<evidence type="ECO:0000313" key="2">
    <source>
        <dbReference type="Proteomes" id="UP000789759"/>
    </source>
</evidence>
<accession>A0A9N9CQN4</accession>
<comment type="caution">
    <text evidence="1">The sequence shown here is derived from an EMBL/GenBank/DDBJ whole genome shotgun (WGS) entry which is preliminary data.</text>
</comment>
<dbReference type="EMBL" id="CAJVQA010005070">
    <property type="protein sequence ID" value="CAG8612447.1"/>
    <property type="molecule type" value="Genomic_DNA"/>
</dbReference>
<dbReference type="Proteomes" id="UP000789759">
    <property type="component" value="Unassembled WGS sequence"/>
</dbReference>
<keyword evidence="2" id="KW-1185">Reference proteome</keyword>
<protein>
    <submittedName>
        <fullName evidence="1">17248_t:CDS:1</fullName>
    </submittedName>
</protein>
<sequence length="271" mass="30415">MPSTITVICFITDRQENTTSKALTVVKATRVIHLKNNASLLNVLLVRFYPQNDDTQDPTLLPFSTEDVLLATGKFRFVKEVDNDEKKFPILKACLLLIILYNIVPLVIDPSDLPESPLLISITATVIEPPQNDPHNEDISLSIETKDFMDQGNITLKLELSTLFMNGDLMIVDDAYVVQLHNINFYVSNESPEINNSDESSTNKTPPIELGTEKVARMVASRVKDGRQKRSTETKPYLKLNERPKVTNLAKKMLNQNPDIDTSESSVSQNV</sequence>
<dbReference type="AlphaFoldDB" id="A0A9N9CQN4"/>
<dbReference type="OrthoDB" id="2396944at2759"/>
<organism evidence="1 2">
    <name type="scientific">Cetraspora pellucida</name>
    <dbReference type="NCBI Taxonomy" id="1433469"/>
    <lineage>
        <taxon>Eukaryota</taxon>
        <taxon>Fungi</taxon>
        <taxon>Fungi incertae sedis</taxon>
        <taxon>Mucoromycota</taxon>
        <taxon>Glomeromycotina</taxon>
        <taxon>Glomeromycetes</taxon>
        <taxon>Diversisporales</taxon>
        <taxon>Gigasporaceae</taxon>
        <taxon>Cetraspora</taxon>
    </lineage>
</organism>